<evidence type="ECO:0000256" key="2">
    <source>
        <dbReference type="ARBA" id="ARBA00022645"/>
    </source>
</evidence>
<dbReference type="Pfam" id="PF00450">
    <property type="entry name" value="Peptidase_S10"/>
    <property type="match status" value="1"/>
</dbReference>
<protein>
    <recommendedName>
        <fullName evidence="7">Carboxypeptidase</fullName>
        <ecNumber evidence="7">3.4.16.-</ecNumber>
    </recommendedName>
</protein>
<accession>A0ABQ8TBU8</accession>
<proteinExistence type="inferred from homology"/>
<keyword evidence="2 7" id="KW-0121">Carboxypeptidase</keyword>
<dbReference type="InterPro" id="IPR018202">
    <property type="entry name" value="Ser_caboxypep_ser_AS"/>
</dbReference>
<keyword evidence="9" id="KW-1185">Reference proteome</keyword>
<dbReference type="InterPro" id="IPR033124">
    <property type="entry name" value="Ser_caboxypep_his_AS"/>
</dbReference>
<gene>
    <name evidence="8" type="ORF">ANN_05071</name>
</gene>
<dbReference type="PANTHER" id="PTHR11802:SF472">
    <property type="entry name" value="SERINE CARBOXYPEPTIDASE CPVL-RELATED"/>
    <property type="match status" value="1"/>
</dbReference>
<dbReference type="EMBL" id="JAJSOF020000013">
    <property type="protein sequence ID" value="KAJ4443403.1"/>
    <property type="molecule type" value="Genomic_DNA"/>
</dbReference>
<dbReference type="EC" id="3.4.16.-" evidence="7"/>
<name>A0ABQ8TBU8_PERAM</name>
<keyword evidence="4 7" id="KW-0732">Signal</keyword>
<evidence type="ECO:0000313" key="9">
    <source>
        <dbReference type="Proteomes" id="UP001148838"/>
    </source>
</evidence>
<dbReference type="SUPFAM" id="SSF53474">
    <property type="entry name" value="alpha/beta-Hydrolases"/>
    <property type="match status" value="1"/>
</dbReference>
<sequence length="474" mass="53495">MWSVVVLLLLVVGATPGLGLLILPSQNISSRLLAEEGEVEVTFTEEEVGSPLILTPYVQSGKVEEAQNLSAVRGGPFSDDIPSYSGYFTVNENFNSNMFFWFFPAENDYENAPIVLWLQGGPGASSLSGLFYEIGPYHISENGSSLLKNPYSWHKNHSLIFFENPVGTGFSFSNFEGYAQNEDQVAAQLYSAITQFFTMFPQLQSLPFFIAGESYAGKYVPALAYTIHKQNPTAQLKINLQGIAVGNGLSDPPSQYKYSDLLYQIGLVDTSTYIMMQAQEKVISKLLQEDKSFDAWSMNLLTAQDSNTFVSNYNFLKEPESLDDMFYNLNEFMQQIEVRKAIHVGNTNFSIINNIVYDVLAPNDWATSVRPWLEELIDNYRVLYYSGQLDIIVAYVLSVNMYNKLEFSKATEYREAKRLLWNVNGRLAGFMKTGGNFTEVLVRNAGHMVPQDQPEWAFDLINRFTRNKMTEGLN</sequence>
<dbReference type="PRINTS" id="PR00724">
    <property type="entry name" value="CRBOXYPTASEC"/>
</dbReference>
<comment type="similarity">
    <text evidence="1 7">Belongs to the peptidase S10 family.</text>
</comment>
<evidence type="ECO:0000256" key="3">
    <source>
        <dbReference type="ARBA" id="ARBA00022670"/>
    </source>
</evidence>
<dbReference type="PANTHER" id="PTHR11802">
    <property type="entry name" value="SERINE PROTEASE FAMILY S10 SERINE CARBOXYPEPTIDASE"/>
    <property type="match status" value="1"/>
</dbReference>
<organism evidence="8 9">
    <name type="scientific">Periplaneta americana</name>
    <name type="common">American cockroach</name>
    <name type="synonym">Blatta americana</name>
    <dbReference type="NCBI Taxonomy" id="6978"/>
    <lineage>
        <taxon>Eukaryota</taxon>
        <taxon>Metazoa</taxon>
        <taxon>Ecdysozoa</taxon>
        <taxon>Arthropoda</taxon>
        <taxon>Hexapoda</taxon>
        <taxon>Insecta</taxon>
        <taxon>Pterygota</taxon>
        <taxon>Neoptera</taxon>
        <taxon>Polyneoptera</taxon>
        <taxon>Dictyoptera</taxon>
        <taxon>Blattodea</taxon>
        <taxon>Blattoidea</taxon>
        <taxon>Blattidae</taxon>
        <taxon>Blattinae</taxon>
        <taxon>Periplaneta</taxon>
    </lineage>
</organism>
<evidence type="ECO:0000256" key="7">
    <source>
        <dbReference type="RuleBase" id="RU361156"/>
    </source>
</evidence>
<dbReference type="Gene3D" id="3.40.50.1820">
    <property type="entry name" value="alpha/beta hydrolase"/>
    <property type="match status" value="1"/>
</dbReference>
<keyword evidence="3 7" id="KW-0645">Protease</keyword>
<keyword evidence="5 7" id="KW-0378">Hydrolase</keyword>
<evidence type="ECO:0000313" key="8">
    <source>
        <dbReference type="EMBL" id="KAJ4443403.1"/>
    </source>
</evidence>
<evidence type="ECO:0000256" key="4">
    <source>
        <dbReference type="ARBA" id="ARBA00022729"/>
    </source>
</evidence>
<dbReference type="PROSITE" id="PS00560">
    <property type="entry name" value="CARBOXYPEPT_SER_HIS"/>
    <property type="match status" value="1"/>
</dbReference>
<evidence type="ECO:0000256" key="6">
    <source>
        <dbReference type="ARBA" id="ARBA00023180"/>
    </source>
</evidence>
<dbReference type="InterPro" id="IPR001563">
    <property type="entry name" value="Peptidase_S10"/>
</dbReference>
<evidence type="ECO:0000256" key="5">
    <source>
        <dbReference type="ARBA" id="ARBA00022801"/>
    </source>
</evidence>
<reference evidence="8 9" key="1">
    <citation type="journal article" date="2022" name="Allergy">
        <title>Genome assembly and annotation of Periplaneta americana reveal a comprehensive cockroach allergen profile.</title>
        <authorList>
            <person name="Wang L."/>
            <person name="Xiong Q."/>
            <person name="Saelim N."/>
            <person name="Wang L."/>
            <person name="Nong W."/>
            <person name="Wan A.T."/>
            <person name="Shi M."/>
            <person name="Liu X."/>
            <person name="Cao Q."/>
            <person name="Hui J.H.L."/>
            <person name="Sookrung N."/>
            <person name="Leung T.F."/>
            <person name="Tungtrongchitr A."/>
            <person name="Tsui S.K.W."/>
        </authorList>
    </citation>
    <scope>NUCLEOTIDE SEQUENCE [LARGE SCALE GENOMIC DNA]</scope>
    <source>
        <strain evidence="8">PWHHKU_190912</strain>
    </source>
</reference>
<feature type="chain" id="PRO_5044954254" description="Carboxypeptidase" evidence="7">
    <location>
        <begin position="20"/>
        <end position="474"/>
    </location>
</feature>
<evidence type="ECO:0000256" key="1">
    <source>
        <dbReference type="ARBA" id="ARBA00009431"/>
    </source>
</evidence>
<feature type="signal peptide" evidence="7">
    <location>
        <begin position="1"/>
        <end position="19"/>
    </location>
</feature>
<comment type="caution">
    <text evidence="8">The sequence shown here is derived from an EMBL/GenBank/DDBJ whole genome shotgun (WGS) entry which is preliminary data.</text>
</comment>
<dbReference type="PROSITE" id="PS00131">
    <property type="entry name" value="CARBOXYPEPT_SER_SER"/>
    <property type="match status" value="1"/>
</dbReference>
<keyword evidence="6" id="KW-0325">Glycoprotein</keyword>
<dbReference type="InterPro" id="IPR029058">
    <property type="entry name" value="AB_hydrolase_fold"/>
</dbReference>
<dbReference type="Proteomes" id="UP001148838">
    <property type="component" value="Unassembled WGS sequence"/>
</dbReference>